<dbReference type="PRINTS" id="PR00328">
    <property type="entry name" value="SAR1GTPBP"/>
</dbReference>
<reference evidence="3" key="1">
    <citation type="submission" date="2022-09" db="EMBL/GenBank/DDBJ databases">
        <title>Actin cytoskeleton and complex cell architecture in an #Asgard archaeon.</title>
        <authorList>
            <person name="Ponce Toledo R.I."/>
            <person name="Schleper C."/>
            <person name="Rodrigues Oliveira T."/>
            <person name="Wollweber F."/>
            <person name="Xu J."/>
            <person name="Rittmann S."/>
            <person name="Klingl A."/>
            <person name="Pilhofer M."/>
        </authorList>
    </citation>
    <scope>NUCLEOTIDE SEQUENCE</scope>
    <source>
        <strain evidence="3">B-35</strain>
    </source>
</reference>
<keyword evidence="1" id="KW-0547">Nucleotide-binding</keyword>
<evidence type="ECO:0000256" key="1">
    <source>
        <dbReference type="ARBA" id="ARBA00022741"/>
    </source>
</evidence>
<name>A0ABY6HWT3_9ARCH</name>
<evidence type="ECO:0000313" key="4">
    <source>
        <dbReference type="Proteomes" id="UP001208689"/>
    </source>
</evidence>
<dbReference type="Pfam" id="PF00025">
    <property type="entry name" value="Arf"/>
    <property type="match status" value="1"/>
</dbReference>
<dbReference type="PANTHER" id="PTHR45697">
    <property type="entry name" value="ADP-RIBOSYLATION FACTOR-LIKE PROTEIN 2-RELATED"/>
    <property type="match status" value="1"/>
</dbReference>
<dbReference type="InterPro" id="IPR044612">
    <property type="entry name" value="ARL2/3"/>
</dbReference>
<evidence type="ECO:0000256" key="2">
    <source>
        <dbReference type="ARBA" id="ARBA00023134"/>
    </source>
</evidence>
<dbReference type="Gene3D" id="3.40.50.300">
    <property type="entry name" value="P-loop containing nucleotide triphosphate hydrolases"/>
    <property type="match status" value="1"/>
</dbReference>
<accession>A0ABY6HWT3</accession>
<dbReference type="SMART" id="SM00178">
    <property type="entry name" value="SAR"/>
    <property type="match status" value="1"/>
</dbReference>
<dbReference type="Proteomes" id="UP001208689">
    <property type="component" value="Chromosome"/>
</dbReference>
<organism evidence="3 4">
    <name type="scientific">Candidatus Lokiarchaeum ossiferum</name>
    <dbReference type="NCBI Taxonomy" id="2951803"/>
    <lineage>
        <taxon>Archaea</taxon>
        <taxon>Promethearchaeati</taxon>
        <taxon>Promethearchaeota</taxon>
        <taxon>Promethearchaeia</taxon>
        <taxon>Promethearchaeales</taxon>
        <taxon>Promethearchaeaceae</taxon>
        <taxon>Candidatus Lokiarchaeum</taxon>
    </lineage>
</organism>
<dbReference type="InterPro" id="IPR005225">
    <property type="entry name" value="Small_GTP-bd"/>
</dbReference>
<evidence type="ECO:0000313" key="3">
    <source>
        <dbReference type="EMBL" id="UYP47823.1"/>
    </source>
</evidence>
<proteinExistence type="predicted"/>
<dbReference type="NCBIfam" id="TIGR00231">
    <property type="entry name" value="small_GTP"/>
    <property type="match status" value="1"/>
</dbReference>
<dbReference type="PROSITE" id="PS51417">
    <property type="entry name" value="ARF"/>
    <property type="match status" value="1"/>
</dbReference>
<keyword evidence="4" id="KW-1185">Reference proteome</keyword>
<dbReference type="InterPro" id="IPR027417">
    <property type="entry name" value="P-loop_NTPase"/>
</dbReference>
<dbReference type="SUPFAM" id="SSF52540">
    <property type="entry name" value="P-loop containing nucleoside triphosphate hydrolases"/>
    <property type="match status" value="1"/>
</dbReference>
<protein>
    <recommendedName>
        <fullName evidence="5">GTP-binding protein</fullName>
    </recommendedName>
</protein>
<dbReference type="InterPro" id="IPR006689">
    <property type="entry name" value="Small_GTPase_ARF/SAR"/>
</dbReference>
<sequence>MLENIFLINCEEANLQNLKLNHSSTDLASLARIKTCLAYPNEEILFKDPDIIKQIVIGESATLERSINPSQMSEDFMYAHSKAIRVKNMNLLILSLPYRHILGLVFDLDSNPYDYRNELLGLIQEYVLPKFHEKLKTQEKTNILLTLFIDLRRFADESLIFQPEQNRIMLIDNKPLIKVFVFGIDNAGKTSLMRLLATGKFDQNYFPATKKFRITNVKLDSGTKLVMWDMPGQRIFRPDWLRGAQASNLLLFMLDSADEARFAEAKLELSNMLKLYDLQNLPLAFLMNKVDLLEESTLNQQNIKDYFELDSLDGRSYILIPTSLPDRKGIENLLDWMDEQVLKMLSLSGLKTTVEM</sequence>
<dbReference type="SMART" id="SM00177">
    <property type="entry name" value="ARF"/>
    <property type="match status" value="1"/>
</dbReference>
<gene>
    <name evidence="3" type="ORF">NEF87_004108</name>
</gene>
<keyword evidence="2" id="KW-0342">GTP-binding</keyword>
<evidence type="ECO:0008006" key="5">
    <source>
        <dbReference type="Google" id="ProtNLM"/>
    </source>
</evidence>
<dbReference type="EMBL" id="CP104013">
    <property type="protein sequence ID" value="UYP47823.1"/>
    <property type="molecule type" value="Genomic_DNA"/>
</dbReference>